<protein>
    <submittedName>
        <fullName evidence="1">Uncharacterized protein</fullName>
    </submittedName>
</protein>
<sequence>MSPEYAGRHQHQTVWQSVRNELLLLSEELNIKNLDKEIYNFTKTEEKQASQAIQKVTGIGNASS</sequence>
<gene>
    <name evidence="1" type="ORF">DXC51_16945</name>
</gene>
<organism evidence="1 2">
    <name type="scientific">Eisenbergiella massiliensis</name>
    <dbReference type="NCBI Taxonomy" id="1720294"/>
    <lineage>
        <taxon>Bacteria</taxon>
        <taxon>Bacillati</taxon>
        <taxon>Bacillota</taxon>
        <taxon>Clostridia</taxon>
        <taxon>Lachnospirales</taxon>
        <taxon>Lachnospiraceae</taxon>
        <taxon>Eisenbergiella</taxon>
    </lineage>
</organism>
<keyword evidence="2" id="KW-1185">Reference proteome</keyword>
<accession>A0A3E3I1X7</accession>
<dbReference type="AlphaFoldDB" id="A0A3E3I1X7"/>
<reference evidence="1" key="1">
    <citation type="submission" date="2018-08" db="EMBL/GenBank/DDBJ databases">
        <title>A genome reference for cultivated species of the human gut microbiota.</title>
        <authorList>
            <person name="Zou Y."/>
            <person name="Xue W."/>
            <person name="Luo G."/>
        </authorList>
    </citation>
    <scope>NUCLEOTIDE SEQUENCE [LARGE SCALE GENOMIC DNA]</scope>
    <source>
        <strain evidence="1">TF05-5AC</strain>
    </source>
</reference>
<proteinExistence type="predicted"/>
<dbReference type="Proteomes" id="UP000260812">
    <property type="component" value="Unassembled WGS sequence"/>
</dbReference>
<dbReference type="EMBL" id="QVLV01000011">
    <property type="protein sequence ID" value="RGE58576.1"/>
    <property type="molecule type" value="Genomic_DNA"/>
</dbReference>
<evidence type="ECO:0000313" key="1">
    <source>
        <dbReference type="EMBL" id="RGE58576.1"/>
    </source>
</evidence>
<name>A0A3E3I1X7_9FIRM</name>
<evidence type="ECO:0000313" key="2">
    <source>
        <dbReference type="Proteomes" id="UP000260812"/>
    </source>
</evidence>
<comment type="caution">
    <text evidence="1">The sequence shown here is derived from an EMBL/GenBank/DDBJ whole genome shotgun (WGS) entry which is preliminary data.</text>
</comment>